<dbReference type="Pfam" id="PF13637">
    <property type="entry name" value="Ank_4"/>
    <property type="match status" value="1"/>
</dbReference>
<evidence type="ECO:0000256" key="4">
    <source>
        <dbReference type="PROSITE-ProRule" id="PRU00175"/>
    </source>
</evidence>
<dbReference type="Gene3D" id="3.30.40.10">
    <property type="entry name" value="Zinc/RING finger domain, C3HC4 (zinc finger)"/>
    <property type="match status" value="1"/>
</dbReference>
<keyword evidence="4" id="KW-0862">Zinc</keyword>
<dbReference type="AlphaFoldDB" id="A0A024UKX3"/>
<accession>A0A024UKX3</accession>
<dbReference type="GeneID" id="20079618"/>
<keyword evidence="1" id="KW-0677">Repeat</keyword>
<dbReference type="GO" id="GO:0005737">
    <property type="term" value="C:cytoplasm"/>
    <property type="evidence" value="ECO:0007669"/>
    <property type="project" value="UniProtKB-ARBA"/>
</dbReference>
<dbReference type="EMBL" id="KI913955">
    <property type="protein sequence ID" value="ETW06273.1"/>
    <property type="molecule type" value="Genomic_DNA"/>
</dbReference>
<feature type="repeat" description="ANK" evidence="3">
    <location>
        <begin position="72"/>
        <end position="104"/>
    </location>
</feature>
<feature type="domain" description="RING-type" evidence="5">
    <location>
        <begin position="325"/>
        <end position="363"/>
    </location>
</feature>
<dbReference type="SMART" id="SM00184">
    <property type="entry name" value="RING"/>
    <property type="match status" value="1"/>
</dbReference>
<dbReference type="PROSITE" id="PS50088">
    <property type="entry name" value="ANK_REPEAT"/>
    <property type="match status" value="6"/>
</dbReference>
<dbReference type="SUPFAM" id="SSF48403">
    <property type="entry name" value="Ankyrin repeat"/>
    <property type="match status" value="1"/>
</dbReference>
<protein>
    <recommendedName>
        <fullName evidence="5">RING-type domain-containing protein</fullName>
    </recommendedName>
</protein>
<dbReference type="InterPro" id="IPR036770">
    <property type="entry name" value="Ankyrin_rpt-contain_sf"/>
</dbReference>
<dbReference type="SMART" id="SM00248">
    <property type="entry name" value="ANK"/>
    <property type="match status" value="7"/>
</dbReference>
<feature type="repeat" description="ANK" evidence="3">
    <location>
        <begin position="171"/>
        <end position="203"/>
    </location>
</feature>
<dbReference type="SUPFAM" id="SSF57850">
    <property type="entry name" value="RING/U-box"/>
    <property type="match status" value="1"/>
</dbReference>
<dbReference type="RefSeq" id="XP_008864348.1">
    <property type="nucleotide sequence ID" value="XM_008866126.1"/>
</dbReference>
<name>A0A024UKX3_9STRA</name>
<proteinExistence type="predicted"/>
<dbReference type="STRING" id="157072.A0A024UKX3"/>
<feature type="repeat" description="ANK" evidence="3">
    <location>
        <begin position="105"/>
        <end position="137"/>
    </location>
</feature>
<dbReference type="InterPro" id="IPR011990">
    <property type="entry name" value="TPR-like_helical_dom_sf"/>
</dbReference>
<gene>
    <name evidence="6" type="ORF">H310_02568</name>
</gene>
<sequence length="375" mass="40584">MGAVCGIHVNLLEAAKWGHLANVQRFLDNGADVNMRDKRQRTPLHWVSINRQLHVVNLLVERGANLNAPEQRLWTPLHFAAQNGHEDVVQMLLEKGAIVDATDQRMWTPLHITSQQCQVGIVKMLVEKGANVNAIEEKGWTPLHIASQNGHVDLIKFLVENGANVNASGNGGSTPLHIASRNGHVKVVEGLLAAGADLFATTMNGCTPLVLAVISRHVAVVSALKLGAQNHPVTCFCAGDYSLAEKRATVFITMLKLDKSAFAWIGDCLLQQSKHDEAKAAFLHGLEKNPADKDCALGLAIVPFPAPEAEAFTPDTGRQLDHNECVICMDKPRTAVCIPCCHLAGCYNCLLVVQKKGGCPICRSTIAAVIRVYTC</sequence>
<dbReference type="InterPro" id="IPR051637">
    <property type="entry name" value="Ank_repeat_dom-contain_49"/>
</dbReference>
<evidence type="ECO:0000259" key="5">
    <source>
        <dbReference type="PROSITE" id="PS50089"/>
    </source>
</evidence>
<dbReference type="Pfam" id="PF13920">
    <property type="entry name" value="zf-C3HC4_3"/>
    <property type="match status" value="1"/>
</dbReference>
<keyword evidence="2 3" id="KW-0040">ANK repeat</keyword>
<evidence type="ECO:0000313" key="6">
    <source>
        <dbReference type="EMBL" id="ETW06273.1"/>
    </source>
</evidence>
<dbReference type="PANTHER" id="PTHR24180:SF45">
    <property type="entry name" value="POLY [ADP-RIBOSE] POLYMERASE TANKYRASE"/>
    <property type="match status" value="1"/>
</dbReference>
<feature type="repeat" description="ANK" evidence="3">
    <location>
        <begin position="11"/>
        <end position="38"/>
    </location>
</feature>
<dbReference type="InterPro" id="IPR002110">
    <property type="entry name" value="Ankyrin_rpt"/>
</dbReference>
<dbReference type="InterPro" id="IPR013083">
    <property type="entry name" value="Znf_RING/FYVE/PHD"/>
</dbReference>
<dbReference type="PANTHER" id="PTHR24180">
    <property type="entry name" value="CYCLIN-DEPENDENT KINASE INHIBITOR 2C-RELATED"/>
    <property type="match status" value="1"/>
</dbReference>
<reference evidence="6" key="1">
    <citation type="submission" date="2013-12" db="EMBL/GenBank/DDBJ databases">
        <title>The Genome Sequence of Aphanomyces invadans NJM9701.</title>
        <authorList>
            <consortium name="The Broad Institute Genomics Platform"/>
            <person name="Russ C."/>
            <person name="Tyler B."/>
            <person name="van West P."/>
            <person name="Dieguez-Uribeondo J."/>
            <person name="Young S.K."/>
            <person name="Zeng Q."/>
            <person name="Gargeya S."/>
            <person name="Fitzgerald M."/>
            <person name="Abouelleil A."/>
            <person name="Alvarado L."/>
            <person name="Chapman S.B."/>
            <person name="Gainer-Dewar J."/>
            <person name="Goldberg J."/>
            <person name="Griggs A."/>
            <person name="Gujja S."/>
            <person name="Hansen M."/>
            <person name="Howarth C."/>
            <person name="Imamovic A."/>
            <person name="Ireland A."/>
            <person name="Larimer J."/>
            <person name="McCowan C."/>
            <person name="Murphy C."/>
            <person name="Pearson M."/>
            <person name="Poon T.W."/>
            <person name="Priest M."/>
            <person name="Roberts A."/>
            <person name="Saif S."/>
            <person name="Shea T."/>
            <person name="Sykes S."/>
            <person name="Wortman J."/>
            <person name="Nusbaum C."/>
            <person name="Birren B."/>
        </authorList>
    </citation>
    <scope>NUCLEOTIDE SEQUENCE [LARGE SCALE GENOMIC DNA]</scope>
    <source>
        <strain evidence="6">NJM9701</strain>
    </source>
</reference>
<dbReference type="SUPFAM" id="SSF48452">
    <property type="entry name" value="TPR-like"/>
    <property type="match status" value="1"/>
</dbReference>
<dbReference type="Gene3D" id="1.25.40.20">
    <property type="entry name" value="Ankyrin repeat-containing domain"/>
    <property type="match status" value="3"/>
</dbReference>
<organism evidence="6">
    <name type="scientific">Aphanomyces invadans</name>
    <dbReference type="NCBI Taxonomy" id="157072"/>
    <lineage>
        <taxon>Eukaryota</taxon>
        <taxon>Sar</taxon>
        <taxon>Stramenopiles</taxon>
        <taxon>Oomycota</taxon>
        <taxon>Saprolegniomycetes</taxon>
        <taxon>Saprolegniales</taxon>
        <taxon>Verrucalvaceae</taxon>
        <taxon>Aphanomyces</taxon>
    </lineage>
</organism>
<evidence type="ECO:0000256" key="2">
    <source>
        <dbReference type="ARBA" id="ARBA00023043"/>
    </source>
</evidence>
<dbReference type="InterPro" id="IPR001841">
    <property type="entry name" value="Znf_RING"/>
</dbReference>
<keyword evidence="4" id="KW-0863">Zinc-finger</keyword>
<dbReference type="eggNOG" id="KOG4177">
    <property type="taxonomic scope" value="Eukaryota"/>
</dbReference>
<dbReference type="GO" id="GO:0008270">
    <property type="term" value="F:zinc ion binding"/>
    <property type="evidence" value="ECO:0007669"/>
    <property type="project" value="UniProtKB-KW"/>
</dbReference>
<feature type="repeat" description="ANK" evidence="3">
    <location>
        <begin position="39"/>
        <end position="71"/>
    </location>
</feature>
<dbReference type="VEuPathDB" id="FungiDB:H310_02568"/>
<dbReference type="PROSITE" id="PS50089">
    <property type="entry name" value="ZF_RING_2"/>
    <property type="match status" value="1"/>
</dbReference>
<dbReference type="PRINTS" id="PR01415">
    <property type="entry name" value="ANKYRIN"/>
</dbReference>
<evidence type="ECO:0000256" key="3">
    <source>
        <dbReference type="PROSITE-ProRule" id="PRU00023"/>
    </source>
</evidence>
<evidence type="ECO:0000256" key="1">
    <source>
        <dbReference type="ARBA" id="ARBA00022737"/>
    </source>
</evidence>
<keyword evidence="4" id="KW-0479">Metal-binding</keyword>
<dbReference type="PROSITE" id="PS50297">
    <property type="entry name" value="ANK_REP_REGION"/>
    <property type="match status" value="5"/>
</dbReference>
<dbReference type="OrthoDB" id="73683at2759"/>
<feature type="repeat" description="ANK" evidence="3">
    <location>
        <begin position="138"/>
        <end position="170"/>
    </location>
</feature>
<dbReference type="Pfam" id="PF12796">
    <property type="entry name" value="Ank_2"/>
    <property type="match status" value="2"/>
</dbReference>